<dbReference type="InterPro" id="IPR056884">
    <property type="entry name" value="NPHP3-like_N"/>
</dbReference>
<organism evidence="5 6">
    <name type="scientific">Cladobotryum mycophilum</name>
    <dbReference type="NCBI Taxonomy" id="491253"/>
    <lineage>
        <taxon>Eukaryota</taxon>
        <taxon>Fungi</taxon>
        <taxon>Dikarya</taxon>
        <taxon>Ascomycota</taxon>
        <taxon>Pezizomycotina</taxon>
        <taxon>Sordariomycetes</taxon>
        <taxon>Hypocreomycetidae</taxon>
        <taxon>Hypocreales</taxon>
        <taxon>Hypocreaceae</taxon>
        <taxon>Cladobotryum</taxon>
    </lineage>
</organism>
<dbReference type="SMART" id="SM00248">
    <property type="entry name" value="ANK"/>
    <property type="match status" value="5"/>
</dbReference>
<evidence type="ECO:0000256" key="2">
    <source>
        <dbReference type="PROSITE-ProRule" id="PRU00023"/>
    </source>
</evidence>
<dbReference type="InterPro" id="IPR007111">
    <property type="entry name" value="NACHT_NTPase"/>
</dbReference>
<feature type="compositionally biased region" description="Low complexity" evidence="3">
    <location>
        <begin position="46"/>
        <end position="61"/>
    </location>
</feature>
<proteinExistence type="predicted"/>
<dbReference type="PROSITE" id="PS50837">
    <property type="entry name" value="NACHT"/>
    <property type="match status" value="1"/>
</dbReference>
<name>A0ABR0SAP1_9HYPO</name>
<dbReference type="PROSITE" id="PS50297">
    <property type="entry name" value="ANK_REP_REGION"/>
    <property type="match status" value="2"/>
</dbReference>
<feature type="repeat" description="ANK" evidence="2">
    <location>
        <begin position="915"/>
        <end position="943"/>
    </location>
</feature>
<dbReference type="Proteomes" id="UP001338125">
    <property type="component" value="Unassembled WGS sequence"/>
</dbReference>
<dbReference type="InterPro" id="IPR027417">
    <property type="entry name" value="P-loop_NTPase"/>
</dbReference>
<sequence>MGSRKGKEMKKPGHIRGWVSSLKTTFKSHFRGEASEPIVADTSALPSDAAADSTSIDTAPTDPIPPTANGINNPPDEPCQSKSLWLKAYELAKPDTRRWIESLPDQNGVSDDKVQVEKLADTVKEIEKKVQGNNLRVKVGEKEVILGDYVGPIMTWITAIGDIAVQFAPVSCSVAWPALRGLLLLPAKTSEENAAILGCTERILSIIRRGKIYEVVFNEQSTSPELLQDLESKLVALYTKVLDLLAYAAQHLKNKYIQILCGIANPSEAKEAVAELIRCETDLARTAETCETARSADADESHTALLLGLHNSVERIDDGVRELLEKIDEREMLDALDYFSSIQFGEQHRKKVEVRTPDTGNWLLKTYNFRKWEQTSDSRILWLQGTVGMGKSFLASTVIDRFRIPDMASQAHDPKNKEGFAYFYCEKGDGGLGEPLSVLQSYVRQLSTVPAYQDFMQKRLIRLYRESRKAGVKLGFDACKEQLFESVNLYPKTTLVLDGLDECDLDSRRRLIEILAELVEKAKNPIKLFISSRPEQDIANALPSDSIIKVNASDNKGDIRKFIEQKMEEIERQGRWKSITPELKNKVKNTLSIKTEGMFRWAYLQMDELSKLHQAKQLEDRLGKLPKTLKGAYSEMLNNMEEGDRETLERAVKWIMCARKPLTSNQLLAAIRLSVGADGATLKVDEKLAEETLSEICHHLIVKDSKRDKWKFPHASVIEYFEEEHRWTMEDAHSFVAKISLLCLINGYSTWEPPKNKDDAKRIDESTIDTSEPQNPASHLHRYVRLYWHQHVLALEKSQSHDVSKLLKSFMGTDNSLQQSSQQYQRWVQHQKMLGDYKTVPHWYDLEPRENPVFGVCGLGFFNILQDWWTSGIDISQVNYKDMDLLSIAARYGHQNLCEKLIDLGSDVNRQLDSDNGSALYQAVYGHNMKITRLLLDKGADPNLLLLSGGYGSALCQAVYGHNMKITRLLLDKGADPNLLLLSGGCGSALECAAAVSGFTETRMFLVKAGASVNLESESGWYGSPLAAAACVGDTEFCRLLIERGADVNAPLKHGEYGSALGAAVFGYSPDVSTVKYLIEEVHADATILSTNPPTTTYFSSGEKNARKTFTKYLVEGGHVEESVLLKIGYPEDEVPSHPDFEA</sequence>
<evidence type="ECO:0000256" key="1">
    <source>
        <dbReference type="ARBA" id="ARBA00022737"/>
    </source>
</evidence>
<dbReference type="Gene3D" id="3.40.50.300">
    <property type="entry name" value="P-loop containing nucleotide triphosphate hydrolases"/>
    <property type="match status" value="1"/>
</dbReference>
<keyword evidence="6" id="KW-1185">Reference proteome</keyword>
<dbReference type="InterPro" id="IPR036770">
    <property type="entry name" value="Ankyrin_rpt-contain_sf"/>
</dbReference>
<dbReference type="Pfam" id="PF24883">
    <property type="entry name" value="NPHP3_N"/>
    <property type="match status" value="1"/>
</dbReference>
<dbReference type="Pfam" id="PF12796">
    <property type="entry name" value="Ank_2"/>
    <property type="match status" value="1"/>
</dbReference>
<dbReference type="InterPro" id="IPR002110">
    <property type="entry name" value="Ankyrin_rpt"/>
</dbReference>
<accession>A0ABR0SAP1</accession>
<keyword evidence="2" id="KW-0040">ANK repeat</keyword>
<feature type="domain" description="NACHT" evidence="4">
    <location>
        <begin position="379"/>
        <end position="534"/>
    </location>
</feature>
<protein>
    <submittedName>
        <fullName evidence="5">Vegetative incompatibility HET-E-1-like protein</fullName>
    </submittedName>
</protein>
<dbReference type="PANTHER" id="PTHR10039:SF16">
    <property type="entry name" value="GPI INOSITOL-DEACYLASE"/>
    <property type="match status" value="1"/>
</dbReference>
<dbReference type="SUPFAM" id="SSF52540">
    <property type="entry name" value="P-loop containing nucleoside triphosphate hydrolases"/>
    <property type="match status" value="1"/>
</dbReference>
<reference evidence="5 6" key="1">
    <citation type="submission" date="2024-01" db="EMBL/GenBank/DDBJ databases">
        <title>Complete genome of Cladobotryum mycophilum ATHUM6906.</title>
        <authorList>
            <person name="Christinaki A.C."/>
            <person name="Myridakis A.I."/>
            <person name="Kouvelis V.N."/>
        </authorList>
    </citation>
    <scope>NUCLEOTIDE SEQUENCE [LARGE SCALE GENOMIC DNA]</scope>
    <source>
        <strain evidence="5 6">ATHUM6906</strain>
    </source>
</reference>
<evidence type="ECO:0000256" key="3">
    <source>
        <dbReference type="SAM" id="MobiDB-lite"/>
    </source>
</evidence>
<dbReference type="Pfam" id="PF00023">
    <property type="entry name" value="Ank"/>
    <property type="match status" value="1"/>
</dbReference>
<evidence type="ECO:0000313" key="6">
    <source>
        <dbReference type="Proteomes" id="UP001338125"/>
    </source>
</evidence>
<comment type="caution">
    <text evidence="5">The sequence shown here is derived from an EMBL/GenBank/DDBJ whole genome shotgun (WGS) entry which is preliminary data.</text>
</comment>
<dbReference type="Gene3D" id="1.25.40.20">
    <property type="entry name" value="Ankyrin repeat-containing domain"/>
    <property type="match status" value="1"/>
</dbReference>
<feature type="region of interest" description="Disordered" evidence="3">
    <location>
        <begin position="37"/>
        <end position="77"/>
    </location>
</feature>
<dbReference type="EMBL" id="JAVFKD010000015">
    <property type="protein sequence ID" value="KAK5989227.1"/>
    <property type="molecule type" value="Genomic_DNA"/>
</dbReference>
<gene>
    <name evidence="5" type="ORF">PT974_10731</name>
</gene>
<evidence type="ECO:0000313" key="5">
    <source>
        <dbReference type="EMBL" id="KAK5989227.1"/>
    </source>
</evidence>
<keyword evidence="1" id="KW-0677">Repeat</keyword>
<evidence type="ECO:0000259" key="4">
    <source>
        <dbReference type="PROSITE" id="PS50837"/>
    </source>
</evidence>
<dbReference type="PROSITE" id="PS50088">
    <property type="entry name" value="ANK_REPEAT"/>
    <property type="match status" value="2"/>
</dbReference>
<dbReference type="PANTHER" id="PTHR10039">
    <property type="entry name" value="AMELOGENIN"/>
    <property type="match status" value="1"/>
</dbReference>
<dbReference type="SUPFAM" id="SSF48403">
    <property type="entry name" value="Ankyrin repeat"/>
    <property type="match status" value="1"/>
</dbReference>
<feature type="repeat" description="ANK" evidence="2">
    <location>
        <begin position="1024"/>
        <end position="1053"/>
    </location>
</feature>